<dbReference type="Proteomes" id="UP001058974">
    <property type="component" value="Chromosome 6"/>
</dbReference>
<sequence>MVTEEGPEKVNMFDLDACKGEARHVLDDDFKVLQLNDNLVWSLKIRSKLPIKLKSMLNKCLLANTNIFAISPLEMPNIDPIVAFHQLNVNPSAWYVSQQRRRQSLEKSEATTSNVKVLLDTNFIFKTEEYERNISEDDKQGLSKINRRYTGGMHGQHDRKVQSRRDS</sequence>
<dbReference type="AlphaFoldDB" id="A0A9D4W8A8"/>
<comment type="caution">
    <text evidence="2">The sequence shown here is derived from an EMBL/GenBank/DDBJ whole genome shotgun (WGS) entry which is preliminary data.</text>
</comment>
<organism evidence="2 3">
    <name type="scientific">Pisum sativum</name>
    <name type="common">Garden pea</name>
    <name type="synonym">Lathyrus oleraceus</name>
    <dbReference type="NCBI Taxonomy" id="3888"/>
    <lineage>
        <taxon>Eukaryota</taxon>
        <taxon>Viridiplantae</taxon>
        <taxon>Streptophyta</taxon>
        <taxon>Embryophyta</taxon>
        <taxon>Tracheophyta</taxon>
        <taxon>Spermatophyta</taxon>
        <taxon>Magnoliopsida</taxon>
        <taxon>eudicotyledons</taxon>
        <taxon>Gunneridae</taxon>
        <taxon>Pentapetalae</taxon>
        <taxon>rosids</taxon>
        <taxon>fabids</taxon>
        <taxon>Fabales</taxon>
        <taxon>Fabaceae</taxon>
        <taxon>Papilionoideae</taxon>
        <taxon>50 kb inversion clade</taxon>
        <taxon>NPAAA clade</taxon>
        <taxon>Hologalegina</taxon>
        <taxon>IRL clade</taxon>
        <taxon>Fabeae</taxon>
        <taxon>Lathyrus</taxon>
    </lineage>
</organism>
<gene>
    <name evidence="2" type="ORF">KIW84_062394</name>
</gene>
<name>A0A9D4W8A8_PEA</name>
<evidence type="ECO:0000313" key="3">
    <source>
        <dbReference type="Proteomes" id="UP001058974"/>
    </source>
</evidence>
<dbReference type="Gramene" id="Psat06G0239400-T1">
    <property type="protein sequence ID" value="KAI5396175.1"/>
    <property type="gene ID" value="KIW84_062394"/>
</dbReference>
<keyword evidence="3" id="KW-1185">Reference proteome</keyword>
<accession>A0A9D4W8A8</accession>
<dbReference type="EMBL" id="JAMSHJ010000006">
    <property type="protein sequence ID" value="KAI5396175.1"/>
    <property type="molecule type" value="Genomic_DNA"/>
</dbReference>
<reference evidence="2 3" key="1">
    <citation type="journal article" date="2022" name="Nat. Genet.">
        <title>Improved pea reference genome and pan-genome highlight genomic features and evolutionary characteristics.</title>
        <authorList>
            <person name="Yang T."/>
            <person name="Liu R."/>
            <person name="Luo Y."/>
            <person name="Hu S."/>
            <person name="Wang D."/>
            <person name="Wang C."/>
            <person name="Pandey M.K."/>
            <person name="Ge S."/>
            <person name="Xu Q."/>
            <person name="Li N."/>
            <person name="Li G."/>
            <person name="Huang Y."/>
            <person name="Saxena R.K."/>
            <person name="Ji Y."/>
            <person name="Li M."/>
            <person name="Yan X."/>
            <person name="He Y."/>
            <person name="Liu Y."/>
            <person name="Wang X."/>
            <person name="Xiang C."/>
            <person name="Varshney R.K."/>
            <person name="Ding H."/>
            <person name="Gao S."/>
            <person name="Zong X."/>
        </authorList>
    </citation>
    <scope>NUCLEOTIDE SEQUENCE [LARGE SCALE GENOMIC DNA]</scope>
    <source>
        <strain evidence="2 3">cv. Zhongwan 6</strain>
    </source>
</reference>
<protein>
    <submittedName>
        <fullName evidence="2">Uncharacterized protein</fullName>
    </submittedName>
</protein>
<feature type="compositionally biased region" description="Basic and acidic residues" evidence="1">
    <location>
        <begin position="155"/>
        <end position="167"/>
    </location>
</feature>
<feature type="region of interest" description="Disordered" evidence="1">
    <location>
        <begin position="136"/>
        <end position="167"/>
    </location>
</feature>
<evidence type="ECO:0000313" key="2">
    <source>
        <dbReference type="EMBL" id="KAI5396175.1"/>
    </source>
</evidence>
<proteinExistence type="predicted"/>
<evidence type="ECO:0000256" key="1">
    <source>
        <dbReference type="SAM" id="MobiDB-lite"/>
    </source>
</evidence>